<comment type="caution">
    <text evidence="1">The sequence shown here is derived from an EMBL/GenBank/DDBJ whole genome shotgun (WGS) entry which is preliminary data.</text>
</comment>
<gene>
    <name evidence="1" type="ORF">FHR19_001402</name>
</gene>
<sequence>MLVEPPKLRHNPLIFLTESPSMLFALLLTATLPAPQEAQAPTPKAEKICKGRVNTGSRLRSKPVCKTQAEWDAEAAANADSTRNMGQTQSR</sequence>
<organism evidence="1 2">
    <name type="scientific">Sphingomonas yantingensis</name>
    <dbReference type="NCBI Taxonomy" id="1241761"/>
    <lineage>
        <taxon>Bacteria</taxon>
        <taxon>Pseudomonadati</taxon>
        <taxon>Pseudomonadota</taxon>
        <taxon>Alphaproteobacteria</taxon>
        <taxon>Sphingomonadales</taxon>
        <taxon>Sphingomonadaceae</taxon>
        <taxon>Sphingomonas</taxon>
    </lineage>
</organism>
<name>A0A7W9AP81_9SPHN</name>
<dbReference type="EMBL" id="JACIJJ010000002">
    <property type="protein sequence ID" value="MBB5698057.1"/>
    <property type="molecule type" value="Genomic_DNA"/>
</dbReference>
<reference evidence="1 2" key="1">
    <citation type="submission" date="2020-08" db="EMBL/GenBank/DDBJ databases">
        <title>Genomic Encyclopedia of Type Strains, Phase IV (KMG-IV): sequencing the most valuable type-strain genomes for metagenomic binning, comparative biology and taxonomic classification.</title>
        <authorList>
            <person name="Goeker M."/>
        </authorList>
    </citation>
    <scope>NUCLEOTIDE SEQUENCE [LARGE SCALE GENOMIC DNA]</scope>
    <source>
        <strain evidence="1 2">DSM 27244</strain>
    </source>
</reference>
<accession>A0A7W9AP81</accession>
<protein>
    <submittedName>
        <fullName evidence="1">Uncharacterized protein</fullName>
    </submittedName>
</protein>
<keyword evidence="2" id="KW-1185">Reference proteome</keyword>
<dbReference type="AlphaFoldDB" id="A0A7W9AP81"/>
<evidence type="ECO:0000313" key="1">
    <source>
        <dbReference type="EMBL" id="MBB5698057.1"/>
    </source>
</evidence>
<proteinExistence type="predicted"/>
<evidence type="ECO:0000313" key="2">
    <source>
        <dbReference type="Proteomes" id="UP000557739"/>
    </source>
</evidence>
<dbReference type="Proteomes" id="UP000557739">
    <property type="component" value="Unassembled WGS sequence"/>
</dbReference>